<name>A0A0L8HMB3_OCTBM</name>
<proteinExistence type="predicted"/>
<organism evidence="1">
    <name type="scientific">Octopus bimaculoides</name>
    <name type="common">California two-spotted octopus</name>
    <dbReference type="NCBI Taxonomy" id="37653"/>
    <lineage>
        <taxon>Eukaryota</taxon>
        <taxon>Metazoa</taxon>
        <taxon>Spiralia</taxon>
        <taxon>Lophotrochozoa</taxon>
        <taxon>Mollusca</taxon>
        <taxon>Cephalopoda</taxon>
        <taxon>Coleoidea</taxon>
        <taxon>Octopodiformes</taxon>
        <taxon>Octopoda</taxon>
        <taxon>Incirrata</taxon>
        <taxon>Octopodidae</taxon>
        <taxon>Octopus</taxon>
    </lineage>
</organism>
<gene>
    <name evidence="1" type="ORF">OCBIM_22012276mg</name>
</gene>
<protein>
    <submittedName>
        <fullName evidence="1">Uncharacterized protein</fullName>
    </submittedName>
</protein>
<sequence length="111" mass="12285">MVFNFKPVSDTWDSFCGWKWFLPCVITSEKLLFISVIADLTSSISSFSSSTVKTRPCSSGLSSVGVHDVTVFSSPFVSCSCTSPLQDGLHSSFLLRINILKFSADFFKFFT</sequence>
<dbReference type="AlphaFoldDB" id="A0A0L8HMB3"/>
<reference evidence="1" key="1">
    <citation type="submission" date="2015-07" db="EMBL/GenBank/DDBJ databases">
        <title>MeaNS - Measles Nucleotide Surveillance Program.</title>
        <authorList>
            <person name="Tran T."/>
            <person name="Druce J."/>
        </authorList>
    </citation>
    <scope>NUCLEOTIDE SEQUENCE</scope>
    <source>
        <strain evidence="1">UCB-OBI-ISO-001</strain>
        <tissue evidence="1">Gonad</tissue>
    </source>
</reference>
<accession>A0A0L8HMB3</accession>
<evidence type="ECO:0000313" key="1">
    <source>
        <dbReference type="EMBL" id="KOF89925.1"/>
    </source>
</evidence>
<dbReference type="EMBL" id="KQ417898">
    <property type="protein sequence ID" value="KOF89925.1"/>
    <property type="molecule type" value="Genomic_DNA"/>
</dbReference>